<feature type="chain" id="PRO_5015977631" description="Apolipoprotein M" evidence="5">
    <location>
        <begin position="20"/>
        <end position="238"/>
    </location>
</feature>
<evidence type="ECO:0000256" key="3">
    <source>
        <dbReference type="ARBA" id="ARBA00022729"/>
    </source>
</evidence>
<name>A0A2U9BNP1_SCOMX</name>
<evidence type="ECO:0000313" key="6">
    <source>
        <dbReference type="EMBL" id="AWP05717.1"/>
    </source>
</evidence>
<evidence type="ECO:0008006" key="8">
    <source>
        <dbReference type="Google" id="ProtNLM"/>
    </source>
</evidence>
<keyword evidence="2" id="KW-0964">Secreted</keyword>
<evidence type="ECO:0000256" key="1">
    <source>
        <dbReference type="ARBA" id="ARBA00004613"/>
    </source>
</evidence>
<evidence type="ECO:0000256" key="4">
    <source>
        <dbReference type="ARBA" id="ARBA00023180"/>
    </source>
</evidence>
<dbReference type="SUPFAM" id="SSF50814">
    <property type="entry name" value="Lipocalins"/>
    <property type="match status" value="1"/>
</dbReference>
<dbReference type="EMBL" id="CP026250">
    <property type="protein sequence ID" value="AWP05717.1"/>
    <property type="molecule type" value="Genomic_DNA"/>
</dbReference>
<reference evidence="6 7" key="1">
    <citation type="submission" date="2017-12" db="EMBL/GenBank/DDBJ databases">
        <title>Integrating genomic resources of turbot (Scophthalmus maximus) in depth evaluation of genetic and physical mapping variation across individuals.</title>
        <authorList>
            <person name="Martinez P."/>
        </authorList>
    </citation>
    <scope>NUCLEOTIDE SEQUENCE [LARGE SCALE GENOMIC DNA]</scope>
</reference>
<keyword evidence="3 5" id="KW-0732">Signal</keyword>
<dbReference type="AlphaFoldDB" id="A0A2U9BNP1"/>
<keyword evidence="7" id="KW-1185">Reference proteome</keyword>
<sequence length="238" mass="26028">MGFVYVAVAALSLLSVGQSAPVTSCESLIQTVEIQGREQLLGKWTYLAESTNIIGSKLLTNMFVESVWGRLTAANESDAIDHYQVQKLFGRCFSLSTKLSLQNSTILMEGTYPSSATLLNTGCTDCLVIHSQYTIGGSAFTGLQLLSRRNKVSAAEREEFMKQVDCLNLPAPAFLDPEKDLCPDESPSQESQTIDLTSIKNDRESEVVNLLHNILNREGGLSTLIKLFSDNVAALKQK</sequence>
<accession>A0A2U9BNP1</accession>
<organism evidence="6 7">
    <name type="scientific">Scophthalmus maximus</name>
    <name type="common">Turbot</name>
    <name type="synonym">Psetta maxima</name>
    <dbReference type="NCBI Taxonomy" id="52904"/>
    <lineage>
        <taxon>Eukaryota</taxon>
        <taxon>Metazoa</taxon>
        <taxon>Chordata</taxon>
        <taxon>Craniata</taxon>
        <taxon>Vertebrata</taxon>
        <taxon>Euteleostomi</taxon>
        <taxon>Actinopterygii</taxon>
        <taxon>Neopterygii</taxon>
        <taxon>Teleostei</taxon>
        <taxon>Neoteleostei</taxon>
        <taxon>Acanthomorphata</taxon>
        <taxon>Carangaria</taxon>
        <taxon>Pleuronectiformes</taxon>
        <taxon>Pleuronectoidei</taxon>
        <taxon>Scophthalmidae</taxon>
        <taxon>Scophthalmus</taxon>
    </lineage>
</organism>
<dbReference type="OrthoDB" id="8928962at2759"/>
<dbReference type="PANTHER" id="PTHR11967:SF2">
    <property type="entry name" value="ALPHA-1-ACID GLYCOPROTEIN 1"/>
    <property type="match status" value="1"/>
</dbReference>
<protein>
    <recommendedName>
        <fullName evidence="8">Apolipoprotein M</fullName>
    </recommendedName>
</protein>
<comment type="subcellular location">
    <subcellularLocation>
        <location evidence="1">Secreted</location>
    </subcellularLocation>
</comment>
<dbReference type="InterPro" id="IPR012674">
    <property type="entry name" value="Calycin"/>
</dbReference>
<feature type="signal peptide" evidence="5">
    <location>
        <begin position="1"/>
        <end position="19"/>
    </location>
</feature>
<dbReference type="Proteomes" id="UP000246464">
    <property type="component" value="Chromosome 8"/>
</dbReference>
<evidence type="ECO:0000313" key="7">
    <source>
        <dbReference type="Proteomes" id="UP000246464"/>
    </source>
</evidence>
<dbReference type="Gene3D" id="2.40.128.20">
    <property type="match status" value="1"/>
</dbReference>
<dbReference type="GO" id="GO:0005576">
    <property type="term" value="C:extracellular region"/>
    <property type="evidence" value="ECO:0007669"/>
    <property type="project" value="UniProtKB-SubCell"/>
</dbReference>
<gene>
    <name evidence="6" type="ORF">SMAX5B_007501</name>
</gene>
<evidence type="ECO:0000256" key="2">
    <source>
        <dbReference type="ARBA" id="ARBA00022525"/>
    </source>
</evidence>
<proteinExistence type="predicted"/>
<keyword evidence="4" id="KW-0325">Glycoprotein</keyword>
<evidence type="ECO:0000256" key="5">
    <source>
        <dbReference type="SAM" id="SignalP"/>
    </source>
</evidence>
<dbReference type="PANTHER" id="PTHR11967">
    <property type="entry name" value="ALPHA-1-ACID GLYCOPROTEIN"/>
    <property type="match status" value="1"/>
</dbReference>